<dbReference type="PANTHER" id="PTHR31480">
    <property type="entry name" value="BIFUNCTIONAL LYCOPENE CYCLASE/PHYTOENE SYNTHASE"/>
    <property type="match status" value="1"/>
</dbReference>
<comment type="similarity">
    <text evidence="5">In the N-terminal section; belongs to the lycopene beta-cyclase family.</text>
</comment>
<evidence type="ECO:0000256" key="16">
    <source>
        <dbReference type="ARBA" id="ARBA00023268"/>
    </source>
</evidence>
<name>W9YTE6_9EURO</name>
<evidence type="ECO:0000256" key="7">
    <source>
        <dbReference type="ARBA" id="ARBA00012242"/>
    </source>
</evidence>
<comment type="subcellular location">
    <subcellularLocation>
        <location evidence="2">Membrane</location>
        <topology evidence="2">Multi-pass membrane protein</topology>
    </subcellularLocation>
</comment>
<comment type="caution">
    <text evidence="20">The sequence shown here is derived from an EMBL/GenBank/DDBJ whole genome shotgun (WGS) entry which is preliminary data.</text>
</comment>
<dbReference type="EC" id="5.5.1.19" evidence="7"/>
<dbReference type="InterPro" id="IPR008949">
    <property type="entry name" value="Isoprenoid_synthase_dom_sf"/>
</dbReference>
<evidence type="ECO:0000256" key="8">
    <source>
        <dbReference type="ARBA" id="ARBA00012396"/>
    </source>
</evidence>
<keyword evidence="11 19" id="KW-0812">Transmembrane</keyword>
<feature type="transmembrane region" description="Helical" evidence="19">
    <location>
        <begin position="122"/>
        <end position="141"/>
    </location>
</feature>
<evidence type="ECO:0000313" key="20">
    <source>
        <dbReference type="EMBL" id="EXJ92521.1"/>
    </source>
</evidence>
<dbReference type="GO" id="GO:0016020">
    <property type="term" value="C:membrane"/>
    <property type="evidence" value="ECO:0007669"/>
    <property type="project" value="UniProtKB-SubCell"/>
</dbReference>
<evidence type="ECO:0000256" key="12">
    <source>
        <dbReference type="ARBA" id="ARBA00022746"/>
    </source>
</evidence>
<evidence type="ECO:0000256" key="2">
    <source>
        <dbReference type="ARBA" id="ARBA00004141"/>
    </source>
</evidence>
<dbReference type="UniPathway" id="UPA00799">
    <property type="reaction ID" value="UER00773"/>
</dbReference>
<dbReference type="AlphaFoldDB" id="W9YTE6"/>
<evidence type="ECO:0000256" key="18">
    <source>
        <dbReference type="ARBA" id="ARBA00029335"/>
    </source>
</evidence>
<comment type="pathway">
    <text evidence="4">Carotenoid biosynthesis; phytoene biosynthesis; all-trans-phytoene from geranylgeranyl diphosphate: step 1/1.</text>
</comment>
<keyword evidence="16" id="KW-0511">Multifunctional enzyme</keyword>
<dbReference type="OrthoDB" id="7777654at2759"/>
<sequence>MYDYAQVHVLYTIPPAIALTIVLGPLFTRRDIFKLGFLLAVAVTYTIPWDSYLIRTGVWTYPSDVILGPKLFDIPAEELFFFVIQTYITTCLQILSNKSVVTATFLRNEEDRRDAVGRSLKNWKCAGQIIFGLCSVLPIVAHGGQSTGTYMKLILGWSAPVLLVLWTFAYQLLVALPWTKTWLPVFIPTLYLWVIDTLALRRGTWCIESDTKLGIQVWPHLDIEEAVFFLVTNTLVVWGSFAYDNAVAVLDAFPDLFPSVAGTPSPASLLQALFLPTSEYDTARIQSLQNALAVLARKSRSFYLASGVFTGRLRIDLILLYAFCRIADDLIDDAPSSEEGDMWVQHFSNFLDSVYSTEHDPERFEQALAPFPAKAQSILVSLPTSKLPPEPLYSLLDGFRIDQQFLRGGPQQGLPIQTFSNLERYASCVAATIGELCLSLVYQHNPDRLTDEAVQQKCLAAGGQMGRALQYVNIVRDVATDAQGGRCYIPNEWFSNPSATSPDMHNQEVAHHRKLILDIAFDTYAKNRDAIEDLPRYAQGGVRVAVESYMEIGRILRERMQQGKPLDFTGGGKKGRASVPRSRRIWVGWKTMAGWRGPT</sequence>
<dbReference type="UniPathway" id="UPA00802"/>
<dbReference type="InterPro" id="IPR017825">
    <property type="entry name" value="Lycopene_cyclase_dom"/>
</dbReference>
<dbReference type="PROSITE" id="PS01044">
    <property type="entry name" value="SQUALEN_PHYTOEN_SYN_1"/>
    <property type="match status" value="1"/>
</dbReference>
<dbReference type="SUPFAM" id="SSF48576">
    <property type="entry name" value="Terpenoid synthases"/>
    <property type="match status" value="1"/>
</dbReference>
<dbReference type="STRING" id="1182542.W9YTE6"/>
<evidence type="ECO:0000256" key="17">
    <source>
        <dbReference type="ARBA" id="ARBA00029313"/>
    </source>
</evidence>
<evidence type="ECO:0000256" key="9">
    <source>
        <dbReference type="ARBA" id="ARBA00018909"/>
    </source>
</evidence>
<dbReference type="NCBIfam" id="TIGR03462">
    <property type="entry name" value="CarR_dom_SF"/>
    <property type="match status" value="2"/>
</dbReference>
<dbReference type="GO" id="GO:0045436">
    <property type="term" value="F:lycopene beta cyclase activity"/>
    <property type="evidence" value="ECO:0007669"/>
    <property type="project" value="UniProtKB-ARBA"/>
</dbReference>
<evidence type="ECO:0000256" key="1">
    <source>
        <dbReference type="ARBA" id="ARBA00001805"/>
    </source>
</evidence>
<keyword evidence="14 19" id="KW-0472">Membrane</keyword>
<keyword evidence="21" id="KW-1185">Reference proteome</keyword>
<evidence type="ECO:0000256" key="4">
    <source>
        <dbReference type="ARBA" id="ARBA00005172"/>
    </source>
</evidence>
<dbReference type="InterPro" id="IPR002060">
    <property type="entry name" value="Squ/phyt_synthse"/>
</dbReference>
<dbReference type="GO" id="GO:0016872">
    <property type="term" value="F:intramolecular lyase activity"/>
    <property type="evidence" value="ECO:0007669"/>
    <property type="project" value="InterPro"/>
</dbReference>
<feature type="transmembrane region" description="Helical" evidence="19">
    <location>
        <begin position="35"/>
        <end position="54"/>
    </location>
</feature>
<dbReference type="InterPro" id="IPR044843">
    <property type="entry name" value="Trans_IPPS_bact-type"/>
</dbReference>
<proteinExistence type="inferred from homology"/>
<dbReference type="GeneID" id="19165211"/>
<dbReference type="GO" id="GO:0016117">
    <property type="term" value="P:carotenoid biosynthetic process"/>
    <property type="evidence" value="ECO:0007669"/>
    <property type="project" value="UniProtKB-KW"/>
</dbReference>
<dbReference type="SFLD" id="SFLDG01018">
    <property type="entry name" value="Squalene/Phytoene_Synthase_Lik"/>
    <property type="match status" value="1"/>
</dbReference>
<evidence type="ECO:0000256" key="13">
    <source>
        <dbReference type="ARBA" id="ARBA00022989"/>
    </source>
</evidence>
<evidence type="ECO:0000256" key="14">
    <source>
        <dbReference type="ARBA" id="ARBA00023136"/>
    </source>
</evidence>
<evidence type="ECO:0000256" key="15">
    <source>
        <dbReference type="ARBA" id="ARBA00023235"/>
    </source>
</evidence>
<dbReference type="InterPro" id="IPR033904">
    <property type="entry name" value="Trans_IPPS_HH"/>
</dbReference>
<keyword evidence="12" id="KW-0125">Carotenoid biosynthesis</keyword>
<organism evidence="20 21">
    <name type="scientific">Capronia epimyces CBS 606.96</name>
    <dbReference type="NCBI Taxonomy" id="1182542"/>
    <lineage>
        <taxon>Eukaryota</taxon>
        <taxon>Fungi</taxon>
        <taxon>Dikarya</taxon>
        <taxon>Ascomycota</taxon>
        <taxon>Pezizomycotina</taxon>
        <taxon>Eurotiomycetes</taxon>
        <taxon>Chaetothyriomycetidae</taxon>
        <taxon>Chaetothyriales</taxon>
        <taxon>Herpotrichiellaceae</taxon>
        <taxon>Capronia</taxon>
    </lineage>
</organism>
<dbReference type="SFLD" id="SFLDG01212">
    <property type="entry name" value="Phytoene_synthase_like"/>
    <property type="match status" value="1"/>
</dbReference>
<dbReference type="GO" id="GO:0051996">
    <property type="term" value="F:squalene synthase [NAD(P)H] activity"/>
    <property type="evidence" value="ECO:0007669"/>
    <property type="project" value="InterPro"/>
</dbReference>
<comment type="catalytic activity">
    <reaction evidence="17">
        <text>gamma-carotene = all-trans-beta-carotene</text>
        <dbReference type="Rhea" id="RHEA:32239"/>
        <dbReference type="ChEBI" id="CHEBI:17579"/>
        <dbReference type="ChEBI" id="CHEBI:27740"/>
        <dbReference type="EC" id="5.5.1.19"/>
    </reaction>
</comment>
<protein>
    <recommendedName>
        <fullName evidence="9">Bifunctional lycopene cyclase/phytoene synthase</fullName>
        <ecNumber evidence="8">2.5.1.32</ecNumber>
        <ecNumber evidence="7">5.5.1.19</ecNumber>
    </recommendedName>
</protein>
<dbReference type="SFLD" id="SFLDS00005">
    <property type="entry name" value="Isoprenoid_Synthase_Type_I"/>
    <property type="match status" value="1"/>
</dbReference>
<evidence type="ECO:0000256" key="3">
    <source>
        <dbReference type="ARBA" id="ARBA00005089"/>
    </source>
</evidence>
<accession>W9YTE6</accession>
<evidence type="ECO:0000256" key="6">
    <source>
        <dbReference type="ARBA" id="ARBA00008406"/>
    </source>
</evidence>
<comment type="catalytic activity">
    <reaction evidence="1">
        <text>2 (2E,6E,10E)-geranylgeranyl diphosphate = 15-cis-phytoene + 2 diphosphate</text>
        <dbReference type="Rhea" id="RHEA:34475"/>
        <dbReference type="ChEBI" id="CHEBI:27787"/>
        <dbReference type="ChEBI" id="CHEBI:33019"/>
        <dbReference type="ChEBI" id="CHEBI:58756"/>
        <dbReference type="EC" id="2.5.1.32"/>
    </reaction>
</comment>
<feature type="transmembrane region" description="Helical" evidence="19">
    <location>
        <begin position="79"/>
        <end position="101"/>
    </location>
</feature>
<dbReference type="Pfam" id="PF00494">
    <property type="entry name" value="SQS_PSY"/>
    <property type="match status" value="1"/>
</dbReference>
<dbReference type="eggNOG" id="KOG1459">
    <property type="taxonomic scope" value="Eukaryota"/>
</dbReference>
<comment type="pathway">
    <text evidence="3">Carotenoid biosynthesis; beta-carotene biosynthesis.</text>
</comment>
<dbReference type="Proteomes" id="UP000019478">
    <property type="component" value="Unassembled WGS sequence"/>
</dbReference>
<evidence type="ECO:0000313" key="21">
    <source>
        <dbReference type="Proteomes" id="UP000019478"/>
    </source>
</evidence>
<dbReference type="InterPro" id="IPR019845">
    <property type="entry name" value="Squalene/phytoene_synthase_CS"/>
</dbReference>
<feature type="transmembrane region" description="Helical" evidence="19">
    <location>
        <begin position="153"/>
        <end position="174"/>
    </location>
</feature>
<keyword evidence="10" id="KW-0808">Transferase</keyword>
<evidence type="ECO:0000256" key="5">
    <source>
        <dbReference type="ARBA" id="ARBA00008247"/>
    </source>
</evidence>
<dbReference type="EMBL" id="AMGY01000001">
    <property type="protein sequence ID" value="EXJ92521.1"/>
    <property type="molecule type" value="Genomic_DNA"/>
</dbReference>
<dbReference type="Gene3D" id="1.10.600.10">
    <property type="entry name" value="Farnesyl Diphosphate Synthase"/>
    <property type="match status" value="1"/>
</dbReference>
<dbReference type="HOGENOM" id="CLU_012965_0_0_1"/>
<keyword evidence="15" id="KW-0413">Isomerase</keyword>
<dbReference type="GO" id="GO:0004311">
    <property type="term" value="F:geranylgeranyl diphosphate synthase activity"/>
    <property type="evidence" value="ECO:0007669"/>
    <property type="project" value="InterPro"/>
</dbReference>
<comment type="similarity">
    <text evidence="6">In the C-terminal section; belongs to the phytoene/squalene synthase family.</text>
</comment>
<feature type="transmembrane region" description="Helical" evidence="19">
    <location>
        <begin position="181"/>
        <end position="200"/>
    </location>
</feature>
<evidence type="ECO:0000256" key="10">
    <source>
        <dbReference type="ARBA" id="ARBA00022679"/>
    </source>
</evidence>
<gene>
    <name evidence="20" type="ORF">A1O3_01073</name>
</gene>
<evidence type="ECO:0000256" key="11">
    <source>
        <dbReference type="ARBA" id="ARBA00022692"/>
    </source>
</evidence>
<dbReference type="PROSITE" id="PS01045">
    <property type="entry name" value="SQUALEN_PHYTOEN_SYN_2"/>
    <property type="match status" value="1"/>
</dbReference>
<comment type="catalytic activity">
    <reaction evidence="18">
        <text>all-trans-lycopene = gamma-carotene</text>
        <dbReference type="Rhea" id="RHEA:32219"/>
        <dbReference type="ChEBI" id="CHEBI:15948"/>
        <dbReference type="ChEBI" id="CHEBI:27740"/>
        <dbReference type="EC" id="5.5.1.19"/>
    </reaction>
</comment>
<dbReference type="RefSeq" id="XP_007729411.1">
    <property type="nucleotide sequence ID" value="XM_007731221.1"/>
</dbReference>
<keyword evidence="13 19" id="KW-1133">Transmembrane helix</keyword>
<dbReference type="EC" id="2.5.1.32" evidence="8"/>
<feature type="transmembrane region" description="Helical" evidence="19">
    <location>
        <begin position="6"/>
        <end position="28"/>
    </location>
</feature>
<dbReference type="CDD" id="cd00683">
    <property type="entry name" value="Trans_IPPS_HH"/>
    <property type="match status" value="1"/>
</dbReference>
<evidence type="ECO:0000256" key="19">
    <source>
        <dbReference type="SAM" id="Phobius"/>
    </source>
</evidence>
<reference evidence="20 21" key="1">
    <citation type="submission" date="2013-03" db="EMBL/GenBank/DDBJ databases">
        <title>The Genome Sequence of Capronia epimyces CBS 606.96.</title>
        <authorList>
            <consortium name="The Broad Institute Genomics Platform"/>
            <person name="Cuomo C."/>
            <person name="de Hoog S."/>
            <person name="Gorbushina A."/>
            <person name="Walker B."/>
            <person name="Young S.K."/>
            <person name="Zeng Q."/>
            <person name="Gargeya S."/>
            <person name="Fitzgerald M."/>
            <person name="Haas B."/>
            <person name="Abouelleil A."/>
            <person name="Allen A.W."/>
            <person name="Alvarado L."/>
            <person name="Arachchi H.M."/>
            <person name="Berlin A.M."/>
            <person name="Chapman S.B."/>
            <person name="Gainer-Dewar J."/>
            <person name="Goldberg J."/>
            <person name="Griggs A."/>
            <person name="Gujja S."/>
            <person name="Hansen M."/>
            <person name="Howarth C."/>
            <person name="Imamovic A."/>
            <person name="Ireland A."/>
            <person name="Larimer J."/>
            <person name="McCowan C."/>
            <person name="Murphy C."/>
            <person name="Pearson M."/>
            <person name="Poon T.W."/>
            <person name="Priest M."/>
            <person name="Roberts A."/>
            <person name="Saif S."/>
            <person name="Shea T."/>
            <person name="Sisk P."/>
            <person name="Sykes S."/>
            <person name="Wortman J."/>
            <person name="Nusbaum C."/>
            <person name="Birren B."/>
        </authorList>
    </citation>
    <scope>NUCLEOTIDE SEQUENCE [LARGE SCALE GENOMIC DNA]</scope>
    <source>
        <strain evidence="20 21">CBS 606.96</strain>
    </source>
</reference>